<gene>
    <name evidence="1" type="ORF">SAMN05445060_3099</name>
</gene>
<evidence type="ECO:0000313" key="2">
    <source>
        <dbReference type="Proteomes" id="UP000186218"/>
    </source>
</evidence>
<dbReference type="AlphaFoldDB" id="A0A1N7GSZ9"/>
<name>A0A1N7GSZ9_9NOCA</name>
<organism evidence="1 2">
    <name type="scientific">Williamsia sterculiae</name>
    <dbReference type="NCBI Taxonomy" id="1344003"/>
    <lineage>
        <taxon>Bacteria</taxon>
        <taxon>Bacillati</taxon>
        <taxon>Actinomycetota</taxon>
        <taxon>Actinomycetes</taxon>
        <taxon>Mycobacteriales</taxon>
        <taxon>Nocardiaceae</taxon>
        <taxon>Williamsia</taxon>
    </lineage>
</organism>
<proteinExistence type="predicted"/>
<evidence type="ECO:0000313" key="1">
    <source>
        <dbReference type="EMBL" id="SIS15680.1"/>
    </source>
</evidence>
<accession>A0A1N7GSZ9</accession>
<dbReference type="EMBL" id="FTNT01000009">
    <property type="protein sequence ID" value="SIS15680.1"/>
    <property type="molecule type" value="Genomic_DNA"/>
</dbReference>
<reference evidence="1 2" key="1">
    <citation type="submission" date="2017-01" db="EMBL/GenBank/DDBJ databases">
        <authorList>
            <person name="Mah S.A."/>
            <person name="Swanson W.J."/>
            <person name="Moy G.W."/>
            <person name="Vacquier V.D."/>
        </authorList>
    </citation>
    <scope>NUCLEOTIDE SEQUENCE [LARGE SCALE GENOMIC DNA]</scope>
    <source>
        <strain evidence="1 2">CPCC 203464</strain>
    </source>
</reference>
<protein>
    <submittedName>
        <fullName evidence="1">Uncharacterized protein</fullName>
    </submittedName>
</protein>
<dbReference type="Proteomes" id="UP000186218">
    <property type="component" value="Unassembled WGS sequence"/>
</dbReference>
<keyword evidence="2" id="KW-1185">Reference proteome</keyword>
<dbReference type="RefSeq" id="WP_143690404.1">
    <property type="nucleotide sequence ID" value="NZ_FTNT01000009.1"/>
</dbReference>
<sequence length="155" mass="16497">MGVGSAVAFVVIVASFVTEGRHGTLPPDSHTGPTVTAGPVLPGTRTLDVADSEREIRGAVDTWVLAVNDGNITRIRYAVCSDFRDRATASPPGDAQLVVDQVGRIQITGVTADADLRYHLQSGSGQTKRRDAAVAFRRENDTWLICPDTQPDLVG</sequence>
<dbReference type="OrthoDB" id="4375037at2"/>
<dbReference type="STRING" id="1344003.SAMN05445060_3099"/>